<dbReference type="Gene3D" id="3.10.330.10">
    <property type="match status" value="1"/>
</dbReference>
<organism evidence="8 9">
    <name type="scientific">Tropilaelaps mercedesae</name>
    <dbReference type="NCBI Taxonomy" id="418985"/>
    <lineage>
        <taxon>Eukaryota</taxon>
        <taxon>Metazoa</taxon>
        <taxon>Ecdysozoa</taxon>
        <taxon>Arthropoda</taxon>
        <taxon>Chelicerata</taxon>
        <taxon>Arachnida</taxon>
        <taxon>Acari</taxon>
        <taxon>Parasitiformes</taxon>
        <taxon>Mesostigmata</taxon>
        <taxon>Gamasina</taxon>
        <taxon>Dermanyssoidea</taxon>
        <taxon>Laelapidae</taxon>
        <taxon>Tropilaelaps</taxon>
    </lineage>
</organism>
<dbReference type="InterPro" id="IPR027417">
    <property type="entry name" value="P-loop_NTPase"/>
</dbReference>
<comment type="similarity">
    <text evidence="2">Belongs to the AAA ATPase family.</text>
</comment>
<dbReference type="Gene3D" id="2.40.40.20">
    <property type="match status" value="1"/>
</dbReference>
<dbReference type="GO" id="GO:0005778">
    <property type="term" value="C:peroxisomal membrane"/>
    <property type="evidence" value="ECO:0007669"/>
    <property type="project" value="TreeGrafter"/>
</dbReference>
<sequence>MSGQTVNVSELKFHASKHCFLALPRHWQLQRSASVVTFSVVCISSGVKAHFSWNGEESNDDRLLVNAHVASRLGFKDGDEVVVCRVHGIATCSQVTLKPMNRSDWQILELNVSRVEYCLLDQIRILWTDLVFPIWVQPNVCAYVRVGSTTPSSNPLELCNSTEVHVMPEFEVPTPPLAPAAAASSSVIASIMKMVMNATETGTSEQVEDQAEDSEYDELEGLPLRKISARLIGNTGKAPQTEVTLISNKVNKRRFVAMVGRLETPEEAELRISKKQDPNVVVDPNAECVTLLQGNSIADNVESYNSTVTAGQRPGPIRSVLCSVRVRPNPWSDDDLVQCPLPLRRRLGLENCSRLLLEVRPGKLCPVTSVTLHPIINTNSAPESAQELQSLLRSTLRAQNTLLSNGSYLQLDNCGYIVGVKEDGWLNDKSTFTVIRGEILMRRPVPNSPNMLPIVNLDCIIESGIAGALDEISNPRHDAALGSTIGKRPETLAKDWGKLLDEALFRAPSVLVFDDLDGLCGQAFGPEGDQGHDGQYFARNSRIFRDLVHQARQMKVCFIVTAGSWNSLCGVLTKTDGLHLFADVLEMRPPSREERLDVFKVLCRQRGINLGDLSEFARRTEGFVARDLATLADRLMLNHVSRGISAKTDIRNAPKNSRRLCLHEFDMNFQKTIIFSK</sequence>
<feature type="domain" description="Peroxisomal ATPase PEX1 N-terminal C-lobe" evidence="7">
    <location>
        <begin position="94"/>
        <end position="168"/>
    </location>
</feature>
<evidence type="ECO:0000256" key="5">
    <source>
        <dbReference type="ARBA" id="ARBA00022840"/>
    </source>
</evidence>
<name>A0A1V9XVD7_9ACAR</name>
<dbReference type="GO" id="GO:0016558">
    <property type="term" value="P:protein import into peroxisome matrix"/>
    <property type="evidence" value="ECO:0007669"/>
    <property type="project" value="TreeGrafter"/>
</dbReference>
<dbReference type="InterPro" id="IPR050168">
    <property type="entry name" value="AAA_ATPase_domain"/>
</dbReference>
<dbReference type="Proteomes" id="UP000192247">
    <property type="component" value="Unassembled WGS sequence"/>
</dbReference>
<evidence type="ECO:0000256" key="3">
    <source>
        <dbReference type="ARBA" id="ARBA00022741"/>
    </source>
</evidence>
<dbReference type="PANTHER" id="PTHR23077:SF12">
    <property type="entry name" value="PEROXISOMAL ATPASE PEX1"/>
    <property type="match status" value="1"/>
</dbReference>
<dbReference type="EMBL" id="MNPL01003586">
    <property type="protein sequence ID" value="OQR77401.1"/>
    <property type="molecule type" value="Genomic_DNA"/>
</dbReference>
<reference evidence="8 9" key="1">
    <citation type="journal article" date="2017" name="Gigascience">
        <title>Draft genome of the honey bee ectoparasitic mite, Tropilaelaps mercedesae, is shaped by the parasitic life history.</title>
        <authorList>
            <person name="Dong X."/>
            <person name="Armstrong S.D."/>
            <person name="Xia D."/>
            <person name="Makepeace B.L."/>
            <person name="Darby A.C."/>
            <person name="Kadowaki T."/>
        </authorList>
    </citation>
    <scope>NUCLEOTIDE SEQUENCE [LARGE SCALE GENOMIC DNA]</scope>
    <source>
        <strain evidence="8">Wuxi-XJTLU</strain>
    </source>
</reference>
<keyword evidence="3" id="KW-0547">Nucleotide-binding</keyword>
<gene>
    <name evidence="8" type="ORF">BIW11_02913</name>
</gene>
<dbReference type="GO" id="GO:0016887">
    <property type="term" value="F:ATP hydrolysis activity"/>
    <property type="evidence" value="ECO:0007669"/>
    <property type="project" value="TreeGrafter"/>
</dbReference>
<evidence type="ECO:0000256" key="1">
    <source>
        <dbReference type="ARBA" id="ARBA00004370"/>
    </source>
</evidence>
<dbReference type="PANTHER" id="PTHR23077">
    <property type="entry name" value="AAA-FAMILY ATPASE"/>
    <property type="match status" value="1"/>
</dbReference>
<dbReference type="GO" id="GO:0005829">
    <property type="term" value="C:cytosol"/>
    <property type="evidence" value="ECO:0007669"/>
    <property type="project" value="TreeGrafter"/>
</dbReference>
<dbReference type="InterPro" id="IPR009010">
    <property type="entry name" value="Asp_de-COase-like_dom_sf"/>
</dbReference>
<evidence type="ECO:0000256" key="2">
    <source>
        <dbReference type="ARBA" id="ARBA00006914"/>
    </source>
</evidence>
<dbReference type="STRING" id="418985.A0A1V9XVD7"/>
<dbReference type="OrthoDB" id="8173462at2759"/>
<dbReference type="GO" id="GO:0005524">
    <property type="term" value="F:ATP binding"/>
    <property type="evidence" value="ECO:0007669"/>
    <property type="project" value="UniProtKB-KW"/>
</dbReference>
<dbReference type="AlphaFoldDB" id="A0A1V9XVD7"/>
<dbReference type="Gene3D" id="3.40.50.300">
    <property type="entry name" value="P-loop containing nucleotide triphosphate hydrolases"/>
    <property type="match status" value="1"/>
</dbReference>
<proteinExistence type="inferred from homology"/>
<dbReference type="SUPFAM" id="SSF52540">
    <property type="entry name" value="P-loop containing nucleoside triphosphate hydrolases"/>
    <property type="match status" value="1"/>
</dbReference>
<keyword evidence="9" id="KW-1185">Reference proteome</keyword>
<comment type="caution">
    <text evidence="8">The sequence shown here is derived from an EMBL/GenBank/DDBJ whole genome shotgun (WGS) entry which is preliminary data.</text>
</comment>
<evidence type="ECO:0000313" key="9">
    <source>
        <dbReference type="Proteomes" id="UP000192247"/>
    </source>
</evidence>
<dbReference type="InterPro" id="IPR029067">
    <property type="entry name" value="CDC48_domain_2-like_sf"/>
</dbReference>
<evidence type="ECO:0000256" key="4">
    <source>
        <dbReference type="ARBA" id="ARBA00022801"/>
    </source>
</evidence>
<dbReference type="Pfam" id="PF09262">
    <property type="entry name" value="PEX-1N"/>
    <property type="match status" value="1"/>
</dbReference>
<keyword evidence="4" id="KW-0378">Hydrolase</keyword>
<dbReference type="SUPFAM" id="SSF54585">
    <property type="entry name" value="Cdc48 domain 2-like"/>
    <property type="match status" value="1"/>
</dbReference>
<evidence type="ECO:0000256" key="6">
    <source>
        <dbReference type="ARBA" id="ARBA00023136"/>
    </source>
</evidence>
<keyword evidence="6" id="KW-0472">Membrane</keyword>
<dbReference type="Gene3D" id="1.10.8.60">
    <property type="match status" value="1"/>
</dbReference>
<accession>A0A1V9XVD7</accession>
<evidence type="ECO:0000259" key="7">
    <source>
        <dbReference type="Pfam" id="PF09262"/>
    </source>
</evidence>
<keyword evidence="5" id="KW-0067">ATP-binding</keyword>
<evidence type="ECO:0000313" key="8">
    <source>
        <dbReference type="EMBL" id="OQR77401.1"/>
    </source>
</evidence>
<dbReference type="SUPFAM" id="SSF50692">
    <property type="entry name" value="ADC-like"/>
    <property type="match status" value="1"/>
</dbReference>
<dbReference type="InterPro" id="IPR015342">
    <property type="entry name" value="PEX1-N_C-lobe"/>
</dbReference>
<comment type="subcellular location">
    <subcellularLocation>
        <location evidence="1">Membrane</location>
    </subcellularLocation>
</comment>
<protein>
    <submittedName>
        <fullName evidence="8">Peroxisome biogenesis factor 1-like</fullName>
    </submittedName>
</protein>
<dbReference type="InParanoid" id="A0A1V9XVD7"/>